<dbReference type="CDD" id="cd02149">
    <property type="entry name" value="NfsB-like"/>
    <property type="match status" value="1"/>
</dbReference>
<keyword evidence="6 9" id="KW-0560">Oxidoreductase</keyword>
<keyword evidence="3" id="KW-0285">Flavoprotein</keyword>
<dbReference type="PANTHER" id="PTHR23026">
    <property type="entry name" value="NADPH NITROREDUCTASE"/>
    <property type="match status" value="1"/>
</dbReference>
<evidence type="ECO:0000256" key="6">
    <source>
        <dbReference type="ARBA" id="ARBA00023002"/>
    </source>
</evidence>
<feature type="domain" description="Nitroreductase" evidence="8">
    <location>
        <begin position="19"/>
        <end position="187"/>
    </location>
</feature>
<dbReference type="Pfam" id="PF00881">
    <property type="entry name" value="Nitroreductase"/>
    <property type="match status" value="1"/>
</dbReference>
<comment type="similarity">
    <text evidence="2">Belongs to the nitroreductase family.</text>
</comment>
<comment type="caution">
    <text evidence="9">The sequence shown here is derived from an EMBL/GenBank/DDBJ whole genome shotgun (WGS) entry which is preliminary data.</text>
</comment>
<dbReference type="EMBL" id="AEEF01000065">
    <property type="protein sequence ID" value="EFM04285.1"/>
    <property type="molecule type" value="Genomic_DNA"/>
</dbReference>
<name>E0N9W3_NEIM3</name>
<dbReference type="SUPFAM" id="SSF55469">
    <property type="entry name" value="FMN-dependent nitroreductase-like"/>
    <property type="match status" value="1"/>
</dbReference>
<keyword evidence="5" id="KW-0521">NADP</keyword>
<evidence type="ECO:0000256" key="4">
    <source>
        <dbReference type="ARBA" id="ARBA00022643"/>
    </source>
</evidence>
<dbReference type="FunFam" id="3.40.109.10:FF:000008">
    <property type="entry name" value="Putative NAD(P)H nitroreductase"/>
    <property type="match status" value="1"/>
</dbReference>
<evidence type="ECO:0000313" key="10">
    <source>
        <dbReference type="Proteomes" id="UP000005526"/>
    </source>
</evidence>
<dbReference type="AlphaFoldDB" id="E0N9W3"/>
<keyword evidence="4" id="KW-0288">FMN</keyword>
<dbReference type="HOGENOM" id="CLU_070764_4_1_4"/>
<dbReference type="EC" id="1.6.99.-" evidence="9"/>
<proteinExistence type="inferred from homology"/>
<dbReference type="GO" id="GO:0046256">
    <property type="term" value="P:2,4,6-trinitrotoluene catabolic process"/>
    <property type="evidence" value="ECO:0007669"/>
    <property type="project" value="TreeGrafter"/>
</dbReference>
<evidence type="ECO:0000256" key="5">
    <source>
        <dbReference type="ARBA" id="ARBA00022857"/>
    </source>
</evidence>
<comment type="cofactor">
    <cofactor evidence="1">
        <name>FMN</name>
        <dbReference type="ChEBI" id="CHEBI:58210"/>
    </cofactor>
</comment>
<accession>E0N9W3</accession>
<dbReference type="InterPro" id="IPR050627">
    <property type="entry name" value="Nitroreductase/BluB"/>
</dbReference>
<evidence type="ECO:0000256" key="7">
    <source>
        <dbReference type="ARBA" id="ARBA00023027"/>
    </source>
</evidence>
<dbReference type="GO" id="GO:0046857">
    <property type="term" value="F:oxidoreductase activity, acting on other nitrogenous compounds as donors, with NAD or NADP as acceptor"/>
    <property type="evidence" value="ECO:0007669"/>
    <property type="project" value="TreeGrafter"/>
</dbReference>
<dbReference type="Gene3D" id="3.40.109.10">
    <property type="entry name" value="NADH Oxidase"/>
    <property type="match status" value="1"/>
</dbReference>
<evidence type="ECO:0000256" key="2">
    <source>
        <dbReference type="ARBA" id="ARBA00007118"/>
    </source>
</evidence>
<keyword evidence="7" id="KW-0520">NAD</keyword>
<sequence length="226" mass="25200">MKGCAMAVLSKEQVLSAFKNRKSCRHYDAARKISAEDFQFILELGRLSPSSVGSEPWQFVVVQNPEIRQAIKPFSWGMADALDTASHLVVFLAKKNARFDSPFMLESLKRRGVTEPDAMAKSLARYQAFQADDIKILDDSRALFDWCCRQTYIALGNMMTGAAMAGIDSCPVEGFNYADMERVLSGQFGLFDAAEWGVSVAATFGYRVQEIATKARRPLEETVIWA</sequence>
<dbReference type="Proteomes" id="UP000005526">
    <property type="component" value="Unassembled WGS sequence"/>
</dbReference>
<dbReference type="InterPro" id="IPR033878">
    <property type="entry name" value="NfsB-like"/>
</dbReference>
<evidence type="ECO:0000256" key="1">
    <source>
        <dbReference type="ARBA" id="ARBA00001917"/>
    </source>
</evidence>
<gene>
    <name evidence="9" type="primary">frp</name>
    <name evidence="9" type="ORF">HMPREF0602_1293</name>
</gene>
<protein>
    <submittedName>
        <fullName evidence="9">Nitroreductase family protein</fullName>
        <ecNumber evidence="9">1.6.99.-</ecNumber>
    </submittedName>
</protein>
<evidence type="ECO:0000256" key="3">
    <source>
        <dbReference type="ARBA" id="ARBA00022630"/>
    </source>
</evidence>
<organism evidence="9 10">
    <name type="scientific">Neisseria meningitidis serogroup B (strain ATCC 13091 / M2091)</name>
    <dbReference type="NCBI Taxonomy" id="862513"/>
    <lineage>
        <taxon>Bacteria</taxon>
        <taxon>Pseudomonadati</taxon>
        <taxon>Pseudomonadota</taxon>
        <taxon>Betaproteobacteria</taxon>
        <taxon>Neisseriales</taxon>
        <taxon>Neisseriaceae</taxon>
        <taxon>Neisseria</taxon>
    </lineage>
</organism>
<dbReference type="PANTHER" id="PTHR23026:SF125">
    <property type="entry name" value="OXYGEN-INSENSITIVE NAD(P)H NITROREDUCTASE"/>
    <property type="match status" value="1"/>
</dbReference>
<reference evidence="9 10" key="1">
    <citation type="submission" date="2010-07" db="EMBL/GenBank/DDBJ databases">
        <authorList>
            <person name="Muzny D."/>
            <person name="Qin X."/>
            <person name="Deng J."/>
            <person name="Jiang H."/>
            <person name="Liu Y."/>
            <person name="Qu J."/>
            <person name="Song X.-Z."/>
            <person name="Zhang L."/>
            <person name="Thornton R."/>
            <person name="Coyle M."/>
            <person name="Francisco L."/>
            <person name="Jackson L."/>
            <person name="Javaid M."/>
            <person name="Korchina V."/>
            <person name="Kovar C."/>
            <person name="Mata R."/>
            <person name="Mathew T."/>
            <person name="Ngo R."/>
            <person name="Nguyen L."/>
            <person name="Nguyen N."/>
            <person name="Okwuonu G."/>
            <person name="Ongeri F."/>
            <person name="Pham C."/>
            <person name="Simmons D."/>
            <person name="Wilczek-Boney K."/>
            <person name="Hale W."/>
            <person name="Jakkamsetti A."/>
            <person name="Pham P."/>
            <person name="Ruth R."/>
            <person name="San Lucas F."/>
            <person name="Warren J."/>
            <person name="Zhang J."/>
            <person name="Zhao Z."/>
            <person name="Zhou C."/>
            <person name="Zhu D."/>
            <person name="Lee S."/>
            <person name="Bess C."/>
            <person name="Blankenburg K."/>
            <person name="Forbes L."/>
            <person name="Fu Q."/>
            <person name="Gubbala S."/>
            <person name="Hirani K."/>
            <person name="Jayaseelan J.C."/>
            <person name="Lara F."/>
            <person name="Munidasa M."/>
            <person name="Palculict T."/>
            <person name="Patil S."/>
            <person name="Pu L.-L."/>
            <person name="Saada N."/>
            <person name="Tang L."/>
            <person name="Weissenberger G."/>
            <person name="Zhu Y."/>
            <person name="Hemphill L."/>
            <person name="Shang Y."/>
            <person name="Youmans B."/>
            <person name="Ayvaz T."/>
            <person name="Ross M."/>
            <person name="Santibanez J."/>
            <person name="Aqrawi P."/>
            <person name="Gross S."/>
            <person name="Joshi V."/>
            <person name="Fowler G."/>
            <person name="Nazareth L."/>
            <person name="Reid J."/>
            <person name="Worley K."/>
            <person name="Petrosino J."/>
            <person name="Highlander S."/>
            <person name="Gibbs R."/>
        </authorList>
    </citation>
    <scope>NUCLEOTIDE SEQUENCE [LARGE SCALE GENOMIC DNA]</scope>
    <source>
        <strain evidence="9 10">ATCC 13091</strain>
    </source>
</reference>
<dbReference type="InterPro" id="IPR000415">
    <property type="entry name" value="Nitroreductase-like"/>
</dbReference>
<dbReference type="InterPro" id="IPR029479">
    <property type="entry name" value="Nitroreductase"/>
</dbReference>
<evidence type="ECO:0000313" key="9">
    <source>
        <dbReference type="EMBL" id="EFM04285.1"/>
    </source>
</evidence>
<evidence type="ECO:0000259" key="8">
    <source>
        <dbReference type="Pfam" id="PF00881"/>
    </source>
</evidence>
<dbReference type="GO" id="GO:0005829">
    <property type="term" value="C:cytosol"/>
    <property type="evidence" value="ECO:0007669"/>
    <property type="project" value="TreeGrafter"/>
</dbReference>